<dbReference type="InterPro" id="IPR036390">
    <property type="entry name" value="WH_DNA-bd_sf"/>
</dbReference>
<dbReference type="SUPFAM" id="SSF53850">
    <property type="entry name" value="Periplasmic binding protein-like II"/>
    <property type="match status" value="1"/>
</dbReference>
<proteinExistence type="inferred from homology"/>
<dbReference type="InterPro" id="IPR036388">
    <property type="entry name" value="WH-like_DNA-bd_sf"/>
</dbReference>
<comment type="similarity">
    <text evidence="1">Belongs to the LysR transcriptional regulatory family.</text>
</comment>
<keyword evidence="3" id="KW-0238">DNA-binding</keyword>
<evidence type="ECO:0000256" key="2">
    <source>
        <dbReference type="ARBA" id="ARBA00023015"/>
    </source>
</evidence>
<dbReference type="FunFam" id="1.10.10.10:FF:000001">
    <property type="entry name" value="LysR family transcriptional regulator"/>
    <property type="match status" value="1"/>
</dbReference>
<sequence length="306" mass="33417">MDPSLLPSLAWFAHVARHRSFTRAADEMGVSRAALSQSLKTLETQLGVRLLYRTTRHMSLTEAGQQLFDALAPTLAAIETAVHHLGETEGRPSGLVRINTSRLAAKALIEPHLGEFQARYPQVTLELVMADSLANIVADGSDVGIRLGRSLADAVVAVPISPPLSMAVAGSPAYLARHGTPRTPADLADHRCINYRFTGSGALHDWDFKEPGKAGRHFTQAVTGTLITNDDQSMTRAALQGLGLIQIVDIAIHEQLADGRLLRVLDDWTHHHPGFHLYFSSRDHMPAKIRALVDFLVEKRDGGMRL</sequence>
<evidence type="ECO:0000313" key="7">
    <source>
        <dbReference type="EMBL" id="VFR89182.1"/>
    </source>
</evidence>
<evidence type="ECO:0000313" key="6">
    <source>
        <dbReference type="EMBL" id="VFR88955.1"/>
    </source>
</evidence>
<dbReference type="GO" id="GO:0003700">
    <property type="term" value="F:DNA-binding transcription factor activity"/>
    <property type="evidence" value="ECO:0007669"/>
    <property type="project" value="InterPro"/>
</dbReference>
<reference evidence="6" key="1">
    <citation type="submission" date="2019-03" db="EMBL/GenBank/DDBJ databases">
        <authorList>
            <person name="Danneels B."/>
        </authorList>
    </citation>
    <scope>NUCLEOTIDE SEQUENCE</scope>
</reference>
<protein>
    <submittedName>
        <fullName evidence="6">Transcriptional regulator, LysR family</fullName>
    </submittedName>
</protein>
<dbReference type="GO" id="GO:0006351">
    <property type="term" value="P:DNA-templated transcription"/>
    <property type="evidence" value="ECO:0007669"/>
    <property type="project" value="TreeGrafter"/>
</dbReference>
<dbReference type="Gene3D" id="1.10.10.10">
    <property type="entry name" value="Winged helix-like DNA-binding domain superfamily/Winged helix DNA-binding domain"/>
    <property type="match status" value="1"/>
</dbReference>
<accession>A0A484UQZ7</accession>
<gene>
    <name evidence="7" type="ORF">ISE1_1565</name>
    <name evidence="6" type="ORF">ISE2_1603</name>
</gene>
<dbReference type="Pfam" id="PF00126">
    <property type="entry name" value="HTH_1"/>
    <property type="match status" value="1"/>
</dbReference>
<dbReference type="Pfam" id="PF03466">
    <property type="entry name" value="LysR_substrate"/>
    <property type="match status" value="1"/>
</dbReference>
<dbReference type="AlphaFoldDB" id="A0A484UQZ7"/>
<keyword evidence="4" id="KW-0804">Transcription</keyword>
<evidence type="ECO:0000259" key="5">
    <source>
        <dbReference type="PROSITE" id="PS50931"/>
    </source>
</evidence>
<dbReference type="EMBL" id="CAADIN010000017">
    <property type="protein sequence ID" value="VFR88955.1"/>
    <property type="molecule type" value="Genomic_DNA"/>
</dbReference>
<name>A0A484UQZ7_9ZZZZ</name>
<dbReference type="PANTHER" id="PTHR30537">
    <property type="entry name" value="HTH-TYPE TRANSCRIPTIONAL REGULATOR"/>
    <property type="match status" value="1"/>
</dbReference>
<dbReference type="SUPFAM" id="SSF46785">
    <property type="entry name" value="Winged helix' DNA-binding domain"/>
    <property type="match status" value="1"/>
</dbReference>
<dbReference type="CDD" id="cd08474">
    <property type="entry name" value="PBP2_CrgA_like_5"/>
    <property type="match status" value="1"/>
</dbReference>
<organism evidence="6">
    <name type="scientific">plant metagenome</name>
    <dbReference type="NCBI Taxonomy" id="1297885"/>
    <lineage>
        <taxon>unclassified sequences</taxon>
        <taxon>metagenomes</taxon>
        <taxon>organismal metagenomes</taxon>
    </lineage>
</organism>
<keyword evidence="2" id="KW-0805">Transcription regulation</keyword>
<dbReference type="Gene3D" id="3.40.190.290">
    <property type="match status" value="1"/>
</dbReference>
<dbReference type="InterPro" id="IPR058163">
    <property type="entry name" value="LysR-type_TF_proteobact-type"/>
</dbReference>
<dbReference type="InterPro" id="IPR000847">
    <property type="entry name" value="LysR_HTH_N"/>
</dbReference>
<dbReference type="PANTHER" id="PTHR30537:SF1">
    <property type="entry name" value="HTH-TYPE TRANSCRIPTIONAL REGULATOR PGRR"/>
    <property type="match status" value="1"/>
</dbReference>
<dbReference type="GO" id="GO:0043565">
    <property type="term" value="F:sequence-specific DNA binding"/>
    <property type="evidence" value="ECO:0007669"/>
    <property type="project" value="TreeGrafter"/>
</dbReference>
<evidence type="ECO:0000256" key="1">
    <source>
        <dbReference type="ARBA" id="ARBA00009437"/>
    </source>
</evidence>
<dbReference type="EMBL" id="CAADIM010000030">
    <property type="protein sequence ID" value="VFR89182.1"/>
    <property type="molecule type" value="Genomic_DNA"/>
</dbReference>
<evidence type="ECO:0000256" key="4">
    <source>
        <dbReference type="ARBA" id="ARBA00023163"/>
    </source>
</evidence>
<evidence type="ECO:0000256" key="3">
    <source>
        <dbReference type="ARBA" id="ARBA00023125"/>
    </source>
</evidence>
<dbReference type="PRINTS" id="PR00039">
    <property type="entry name" value="HTHLYSR"/>
</dbReference>
<dbReference type="PROSITE" id="PS50931">
    <property type="entry name" value="HTH_LYSR"/>
    <property type="match status" value="1"/>
</dbReference>
<feature type="domain" description="HTH lysR-type" evidence="5">
    <location>
        <begin position="1"/>
        <end position="61"/>
    </location>
</feature>
<dbReference type="InterPro" id="IPR005119">
    <property type="entry name" value="LysR_subst-bd"/>
</dbReference>